<evidence type="ECO:0000313" key="2">
    <source>
        <dbReference type="EMBL" id="KXJ86563.1"/>
    </source>
</evidence>
<proteinExistence type="predicted"/>
<accession>A0A136INR4</accession>
<feature type="transmembrane region" description="Helical" evidence="1">
    <location>
        <begin position="88"/>
        <end position="110"/>
    </location>
</feature>
<dbReference type="AlphaFoldDB" id="A0A136INR4"/>
<sequence length="223" mass="24512">MSDRHGGIRLCSYLDPTRLNTTGCDRRDVGVLFPYHPDIYNEASDVYGPGGLLGWYFAIASCTLTSALRHVRATTTDSVAYELFRAGWIFMGLAVVLGAVNLLDQVAGWLPVSGGARRAAVCWPSRETVRGLLLTVSATGVCSVLFLVLGHFSTGFSPLPDLGKPIAERGQLHALLIGTTTSIYWIFDAMRTEGRHWRGVRSPEDRPLRLSDRLSQWPAAKYD</sequence>
<organism evidence="2 3">
    <name type="scientific">Microdochium bolleyi</name>
    <dbReference type="NCBI Taxonomy" id="196109"/>
    <lineage>
        <taxon>Eukaryota</taxon>
        <taxon>Fungi</taxon>
        <taxon>Dikarya</taxon>
        <taxon>Ascomycota</taxon>
        <taxon>Pezizomycotina</taxon>
        <taxon>Sordariomycetes</taxon>
        <taxon>Xylariomycetidae</taxon>
        <taxon>Xylariales</taxon>
        <taxon>Microdochiaceae</taxon>
        <taxon>Microdochium</taxon>
    </lineage>
</organism>
<feature type="transmembrane region" description="Helical" evidence="1">
    <location>
        <begin position="131"/>
        <end position="150"/>
    </location>
</feature>
<evidence type="ECO:0000256" key="1">
    <source>
        <dbReference type="SAM" id="Phobius"/>
    </source>
</evidence>
<reference evidence="3" key="1">
    <citation type="submission" date="2016-02" db="EMBL/GenBank/DDBJ databases">
        <title>Draft genome sequence of Microdochium bolleyi, a fungal endophyte of beachgrass.</title>
        <authorList>
            <consortium name="DOE Joint Genome Institute"/>
            <person name="David A.S."/>
            <person name="May G."/>
            <person name="Haridas S."/>
            <person name="Lim J."/>
            <person name="Wang M."/>
            <person name="Labutti K."/>
            <person name="Lipzen A."/>
            <person name="Barry K."/>
            <person name="Grigoriev I.V."/>
        </authorList>
    </citation>
    <scope>NUCLEOTIDE SEQUENCE [LARGE SCALE GENOMIC DNA]</scope>
    <source>
        <strain evidence="3">J235TASD1</strain>
    </source>
</reference>
<keyword evidence="3" id="KW-1185">Reference proteome</keyword>
<keyword evidence="1" id="KW-0472">Membrane</keyword>
<feature type="transmembrane region" description="Helical" evidence="1">
    <location>
        <begin position="170"/>
        <end position="187"/>
    </location>
</feature>
<name>A0A136INR4_9PEZI</name>
<feature type="transmembrane region" description="Helical" evidence="1">
    <location>
        <begin position="46"/>
        <end position="68"/>
    </location>
</feature>
<keyword evidence="1" id="KW-0812">Transmembrane</keyword>
<dbReference type="OrthoDB" id="3552356at2759"/>
<protein>
    <submittedName>
        <fullName evidence="2">Uncharacterized protein</fullName>
    </submittedName>
</protein>
<evidence type="ECO:0000313" key="3">
    <source>
        <dbReference type="Proteomes" id="UP000070501"/>
    </source>
</evidence>
<dbReference type="InParanoid" id="A0A136INR4"/>
<dbReference type="EMBL" id="KQ964267">
    <property type="protein sequence ID" value="KXJ86563.1"/>
    <property type="molecule type" value="Genomic_DNA"/>
</dbReference>
<gene>
    <name evidence="2" type="ORF">Micbo1qcDRAFT_208978</name>
</gene>
<dbReference type="Proteomes" id="UP000070501">
    <property type="component" value="Unassembled WGS sequence"/>
</dbReference>
<keyword evidence="1" id="KW-1133">Transmembrane helix</keyword>